<dbReference type="InterPro" id="IPR044989">
    <property type="entry name" value="TAC1"/>
</dbReference>
<comment type="similarity">
    <text evidence="2">Belongs to the TAC family.</text>
</comment>
<dbReference type="AlphaFoldDB" id="A0AAV8E6F7"/>
<evidence type="ECO:0000313" key="5">
    <source>
        <dbReference type="Proteomes" id="UP001140206"/>
    </source>
</evidence>
<keyword evidence="5" id="KW-1185">Reference proteome</keyword>
<dbReference type="PANTHER" id="PTHR38366:SF1">
    <property type="entry name" value="PROTEIN TILLER ANGLE CONTROL 1"/>
    <property type="match status" value="1"/>
</dbReference>
<dbReference type="GO" id="GO:0001763">
    <property type="term" value="P:morphogenesis of a branching structure"/>
    <property type="evidence" value="ECO:0007669"/>
    <property type="project" value="InterPro"/>
</dbReference>
<comment type="caution">
    <text evidence="4">The sequence shown here is derived from an EMBL/GenBank/DDBJ whole genome shotgun (WGS) entry which is preliminary data.</text>
</comment>
<evidence type="ECO:0000256" key="2">
    <source>
        <dbReference type="ARBA" id="ARBA00025796"/>
    </source>
</evidence>
<protein>
    <recommendedName>
        <fullName evidence="3">Protein TILLER ANGLE CONTROL 1</fullName>
    </recommendedName>
</protein>
<dbReference type="PANTHER" id="PTHR38366">
    <property type="entry name" value="NAD-DEPENDENT PROTEIN DEACETYLASE HST1-LIKE PROTEIN"/>
    <property type="match status" value="1"/>
</dbReference>
<evidence type="ECO:0000256" key="1">
    <source>
        <dbReference type="ARBA" id="ARBA00022604"/>
    </source>
</evidence>
<name>A0AAV8E6F7_9POAL</name>
<keyword evidence="1" id="KW-0341">Growth regulation</keyword>
<evidence type="ECO:0000313" key="4">
    <source>
        <dbReference type="EMBL" id="KAJ4777050.1"/>
    </source>
</evidence>
<dbReference type="Proteomes" id="UP001140206">
    <property type="component" value="Chromosome 3"/>
</dbReference>
<sequence length="262" mass="30366">MAMKQVLNWFHQKLHSREDYCPISSKKDEIKEDAIRDSAAERDTEALLLHDILLNGILTIGTLGHEQSFLPEESLLVQEKEKNVQADTGEKIQQEIELPALVVAESKPVSRAGSLKMNWTSMKARECSEALELSEKKEEMEEYRMSIQEKPLLLNEEKRVEKTRTTLAELFAAEVFVQKDPKEVKQKQEEDFVMKKVTEVKFCEDKVQKKKHHTESMSKGTHTLNRLVRKMLRKKIHPEHPNRRSDEGPLMIHAQLLKNSTN</sequence>
<gene>
    <name evidence="4" type="ORF">LUZ62_061307</name>
</gene>
<accession>A0AAV8E6F7</accession>
<evidence type="ECO:0000256" key="3">
    <source>
        <dbReference type="ARBA" id="ARBA00026138"/>
    </source>
</evidence>
<reference evidence="4" key="1">
    <citation type="submission" date="2022-08" db="EMBL/GenBank/DDBJ databases">
        <authorList>
            <person name="Marques A."/>
        </authorList>
    </citation>
    <scope>NUCLEOTIDE SEQUENCE</scope>
    <source>
        <strain evidence="4">RhyPub2mFocal</strain>
        <tissue evidence="4">Leaves</tissue>
    </source>
</reference>
<dbReference type="EMBL" id="JAMFTS010000003">
    <property type="protein sequence ID" value="KAJ4777050.1"/>
    <property type="molecule type" value="Genomic_DNA"/>
</dbReference>
<proteinExistence type="inferred from homology"/>
<organism evidence="4 5">
    <name type="scientific">Rhynchospora pubera</name>
    <dbReference type="NCBI Taxonomy" id="906938"/>
    <lineage>
        <taxon>Eukaryota</taxon>
        <taxon>Viridiplantae</taxon>
        <taxon>Streptophyta</taxon>
        <taxon>Embryophyta</taxon>
        <taxon>Tracheophyta</taxon>
        <taxon>Spermatophyta</taxon>
        <taxon>Magnoliopsida</taxon>
        <taxon>Liliopsida</taxon>
        <taxon>Poales</taxon>
        <taxon>Cyperaceae</taxon>
        <taxon>Cyperoideae</taxon>
        <taxon>Rhynchosporeae</taxon>
        <taxon>Rhynchospora</taxon>
    </lineage>
</organism>